<sequence length="637" mass="70395">MGRLRLPPVFTTPLRWNRRATLYTALVLLTLVTVSLIVSSGHWLRTRRIDLTADRLYTLSSGTVQIVDRLQRPLRLTLYFSEHATRDLPKLRSYEQRVRDMLQEIAARSHGRVQLAVVDPVPYSDDEASAEGAGLTPASGGSNGERVFFGLAGSVLAGGADGETAEAAPERALAIPFFDPARESFLEYDIAKLLYELNQVNKPHIGVISSLPVEGNPVLGQQPWVAMQQLAQLFEVKTINPDRLKQVGADIRVLLLIHPKNLPTDALYAIDQYVLRGGRLVVFVDPDAELDDTPGDPASGTLPDHSSNLPRLFAAWGVRYDPHEVVLDRAHALTIELNGTNVSHPAMLGLDAQQLNHGDVVTASLQRIDLSTAGHFDLAPNASARLIPLLQSSADAEAVPAVRVLQASDNPALLLQDYKPDNTNYVFAARLRGSFASAFPERAKQPGHLARSAAGDEVILVADTDLLSDRLWVEPQTILGQVMMRPFANNGEFVSNLVDNLSGSSALLSVRGRSTSQRPFTRVEALRNVADQKFLQKEQELERELAETRQRLEELQPGKGGHGGNVSTEQRREIEQFRQRQLAINKELRDVQHQLNAEIDALGLRLKVINIVVVPALVALLGLLYGWRRTRRNRRRP</sequence>
<keyword evidence="1" id="KW-0472">Membrane</keyword>
<feature type="domain" description="ABC-type uncharacterised transport system" evidence="2">
    <location>
        <begin position="202"/>
        <end position="496"/>
    </location>
</feature>
<evidence type="ECO:0000313" key="4">
    <source>
        <dbReference type="EMBL" id="MEY2183562.1"/>
    </source>
</evidence>
<dbReference type="InterPro" id="IPR055396">
    <property type="entry name" value="DUF7088"/>
</dbReference>
<dbReference type="Pfam" id="PF23357">
    <property type="entry name" value="DUF7088"/>
    <property type="match status" value="1"/>
</dbReference>
<organism evidence="4 5">
    <name type="scientific">Rhodanobacter humi</name>
    <dbReference type="NCBI Taxonomy" id="1888173"/>
    <lineage>
        <taxon>Bacteria</taxon>
        <taxon>Pseudomonadati</taxon>
        <taxon>Pseudomonadota</taxon>
        <taxon>Gammaproteobacteria</taxon>
        <taxon>Lysobacterales</taxon>
        <taxon>Rhodanobacteraceae</taxon>
        <taxon>Rhodanobacter</taxon>
    </lineage>
</organism>
<evidence type="ECO:0000259" key="2">
    <source>
        <dbReference type="Pfam" id="PF09822"/>
    </source>
</evidence>
<evidence type="ECO:0000259" key="3">
    <source>
        <dbReference type="Pfam" id="PF23357"/>
    </source>
</evidence>
<dbReference type="Pfam" id="PF09822">
    <property type="entry name" value="ABC_transp_aux"/>
    <property type="match status" value="1"/>
</dbReference>
<reference evidence="4 5" key="1">
    <citation type="submission" date="2024-07" db="EMBL/GenBank/DDBJ databases">
        <title>Molecular mechanisms and environmental adaptations of flagellar loss and biofilm growth of Rhodanobacter under environmental stress.</title>
        <authorList>
            <person name="Chen M."/>
        </authorList>
    </citation>
    <scope>NUCLEOTIDE SEQUENCE [LARGE SCALE GENOMIC DNA]</scope>
    <source>
        <strain evidence="4 5">RS22</strain>
    </source>
</reference>
<evidence type="ECO:0000313" key="5">
    <source>
        <dbReference type="Proteomes" id="UP001562159"/>
    </source>
</evidence>
<dbReference type="InterPro" id="IPR019196">
    <property type="entry name" value="ABC_transp_unknown"/>
</dbReference>
<name>A0ABV4AT57_9GAMM</name>
<evidence type="ECO:0000256" key="1">
    <source>
        <dbReference type="SAM" id="Phobius"/>
    </source>
</evidence>
<gene>
    <name evidence="4" type="ORF">AB7878_14155</name>
</gene>
<proteinExistence type="predicted"/>
<feature type="domain" description="DUF7088" evidence="3">
    <location>
        <begin position="54"/>
        <end position="153"/>
    </location>
</feature>
<dbReference type="EMBL" id="JBGBPY010000001">
    <property type="protein sequence ID" value="MEY2183562.1"/>
    <property type="molecule type" value="Genomic_DNA"/>
</dbReference>
<protein>
    <submittedName>
        <fullName evidence="4">Gldg family protein</fullName>
    </submittedName>
</protein>
<keyword evidence="1" id="KW-1133">Transmembrane helix</keyword>
<accession>A0ABV4AT57</accession>
<keyword evidence="5" id="KW-1185">Reference proteome</keyword>
<dbReference type="Proteomes" id="UP001562159">
    <property type="component" value="Unassembled WGS sequence"/>
</dbReference>
<feature type="transmembrane region" description="Helical" evidence="1">
    <location>
        <begin position="21"/>
        <end position="44"/>
    </location>
</feature>
<feature type="transmembrane region" description="Helical" evidence="1">
    <location>
        <begin position="608"/>
        <end position="627"/>
    </location>
</feature>
<keyword evidence="1" id="KW-0812">Transmembrane</keyword>
<comment type="caution">
    <text evidence="4">The sequence shown here is derived from an EMBL/GenBank/DDBJ whole genome shotgun (WGS) entry which is preliminary data.</text>
</comment>